<dbReference type="EMBL" id="JAFNEN010000085">
    <property type="protein sequence ID" value="KAG8195517.1"/>
    <property type="molecule type" value="Genomic_DNA"/>
</dbReference>
<evidence type="ECO:0000313" key="1">
    <source>
        <dbReference type="EMBL" id="KAG8195517.1"/>
    </source>
</evidence>
<dbReference type="Pfam" id="PF10274">
    <property type="entry name" value="ParcG"/>
    <property type="match status" value="1"/>
</dbReference>
<evidence type="ECO:0000313" key="2">
    <source>
        <dbReference type="Proteomes" id="UP000827092"/>
    </source>
</evidence>
<dbReference type="PANTHER" id="PTHR21207">
    <property type="entry name" value="PARKIN COREGULATED GENE PROTEIN PARK2 COREGULATED"/>
    <property type="match status" value="1"/>
</dbReference>
<accession>A0AAV6VG96</accession>
<dbReference type="GO" id="GO:0051879">
    <property type="term" value="F:Hsp90 protein binding"/>
    <property type="evidence" value="ECO:0007669"/>
    <property type="project" value="TreeGrafter"/>
</dbReference>
<dbReference type="GO" id="GO:0030544">
    <property type="term" value="F:Hsp70 protein binding"/>
    <property type="evidence" value="ECO:0007669"/>
    <property type="project" value="TreeGrafter"/>
</dbReference>
<reference evidence="1 2" key="1">
    <citation type="journal article" date="2022" name="Nat. Ecol. Evol.">
        <title>A masculinizing supergene underlies an exaggerated male reproductive morph in a spider.</title>
        <authorList>
            <person name="Hendrickx F."/>
            <person name="De Corte Z."/>
            <person name="Sonet G."/>
            <person name="Van Belleghem S.M."/>
            <person name="Kostlbacher S."/>
            <person name="Vangestel C."/>
        </authorList>
    </citation>
    <scope>NUCLEOTIDE SEQUENCE [LARGE SCALE GENOMIC DNA]</scope>
    <source>
        <strain evidence="1">W744_W776</strain>
    </source>
</reference>
<gene>
    <name evidence="1" type="ORF">JTE90_019506</name>
</gene>
<protein>
    <submittedName>
        <fullName evidence="1">Uncharacterized protein</fullName>
    </submittedName>
</protein>
<keyword evidence="2" id="KW-1185">Reference proteome</keyword>
<name>A0AAV6VG96_9ARAC</name>
<dbReference type="Proteomes" id="UP000827092">
    <property type="component" value="Unassembled WGS sequence"/>
</dbReference>
<dbReference type="PANTHER" id="PTHR21207:SF2">
    <property type="entry name" value="PARKIN COREGULATED GENE PROTEIN"/>
    <property type="match status" value="1"/>
</dbReference>
<sequence length="199" mass="22639">MVNFPPLSRFRYLYKNGHIPVVLDYRRGARQHDLHWMVDIDKLDFEFYLPIFSDGLSDVEHPFDVLAREGTIILLTAAKDMVLSVLPEVVKGIKKALSTDDPIAMMNACAVIQRLATVSPLVGLALIRYYRILLVPVFSKYKSVQRPYKRGEIDYGQGKQNLSDVVNQTLDLLDRTGGPDAYVEIKYAVPTYDSMYHNA</sequence>
<comment type="caution">
    <text evidence="1">The sequence shown here is derived from an EMBL/GenBank/DDBJ whole genome shotgun (WGS) entry which is preliminary data.</text>
</comment>
<proteinExistence type="predicted"/>
<dbReference type="InterPro" id="IPR019399">
    <property type="entry name" value="Parkin_co-regulated_protein"/>
</dbReference>
<dbReference type="AlphaFoldDB" id="A0AAV6VG96"/>
<organism evidence="1 2">
    <name type="scientific">Oedothorax gibbosus</name>
    <dbReference type="NCBI Taxonomy" id="931172"/>
    <lineage>
        <taxon>Eukaryota</taxon>
        <taxon>Metazoa</taxon>
        <taxon>Ecdysozoa</taxon>
        <taxon>Arthropoda</taxon>
        <taxon>Chelicerata</taxon>
        <taxon>Arachnida</taxon>
        <taxon>Araneae</taxon>
        <taxon>Araneomorphae</taxon>
        <taxon>Entelegynae</taxon>
        <taxon>Araneoidea</taxon>
        <taxon>Linyphiidae</taxon>
        <taxon>Erigoninae</taxon>
        <taxon>Oedothorax</taxon>
    </lineage>
</organism>